<dbReference type="InterPro" id="IPR027417">
    <property type="entry name" value="P-loop_NTPase"/>
</dbReference>
<sequence length="564" mass="63417">MLADRKDMSHVTGDIMVNGAKKPSNFKRMTGYVVQHDVVMGLLTVRENIYFSASLRLPSSMSSEEKAQKVDKLIDELGLAKVADSKVGNEVVRGISGGEKRRTGIGMELITSPHVLFLDEPTTGLDASTASSVMQLLHDLSRKGNTIIFSIHQPRYSIFKLFDHVCLLGDGHVMYNGPAHEALGYFKEIGYECEPHNNPPDFFLDVINSVTLETSDGNEENKNELEKGTITVLDLAQKFKESTHGQAIERQVTEIYNKMKANPNADAAINNEFEQLDHFATGWFTQLSIVGQRSVRSLIRNPLTTIVQFFVMAFLGIMIGAIYFQIEKDENGIQNRVGAFFFIVMNMVYANLDSIQLLITEKPIFVHETASGYYRVSVYFLAKIFGEFLPYRALSAFFFSCIVYWMAGFDSDAGKFFTFSLTLIQVSVLGCSYAFLFSATFGIFAVANLMAAVLYTVMLVFGGVLLNQKSFGDWIGWLRYLTIFKYGLECLEINELDGMKFDCPNSGNTTQSFSTAPCVDGSEYLELQGIDVDMLWWNQLILFAMSFVLCFLTYLQLRRVKKDK</sequence>
<dbReference type="EMBL" id="CACRXK020006571">
    <property type="protein sequence ID" value="CAB4009781.1"/>
    <property type="molecule type" value="Genomic_DNA"/>
</dbReference>
<keyword evidence="7" id="KW-0547">Nucleotide-binding</keyword>
<comment type="similarity">
    <text evidence="2">Belongs to the ABC transporter superfamily. ABCG family. Eye pigment precursor importer (TC 3.A.1.204) subfamily.</text>
</comment>
<dbReference type="InterPro" id="IPR050352">
    <property type="entry name" value="ABCG_transporters"/>
</dbReference>
<keyword evidence="3" id="KW-0813">Transport</keyword>
<dbReference type="GO" id="GO:0015562">
    <property type="term" value="F:efflux transmembrane transporter activity"/>
    <property type="evidence" value="ECO:0007669"/>
    <property type="project" value="UniProtKB-ARBA"/>
</dbReference>
<protein>
    <submittedName>
        <fullName evidence="7">ATP-binding cassette sub-family G member 2 isoform X2</fullName>
    </submittedName>
</protein>
<organism evidence="7 8">
    <name type="scientific">Paramuricea clavata</name>
    <name type="common">Red gorgonian</name>
    <name type="synonym">Violescent sea-whip</name>
    <dbReference type="NCBI Taxonomy" id="317549"/>
    <lineage>
        <taxon>Eukaryota</taxon>
        <taxon>Metazoa</taxon>
        <taxon>Cnidaria</taxon>
        <taxon>Anthozoa</taxon>
        <taxon>Octocorallia</taxon>
        <taxon>Malacalcyonacea</taxon>
        <taxon>Plexauridae</taxon>
        <taxon>Paramuricea</taxon>
    </lineage>
</organism>
<dbReference type="GO" id="GO:0140359">
    <property type="term" value="F:ABC-type transporter activity"/>
    <property type="evidence" value="ECO:0007669"/>
    <property type="project" value="InterPro"/>
</dbReference>
<dbReference type="InterPro" id="IPR013525">
    <property type="entry name" value="ABC2_TM"/>
</dbReference>
<gene>
    <name evidence="7" type="ORF">PACLA_8A065224</name>
</gene>
<keyword evidence="4" id="KW-0812">Transmembrane</keyword>
<evidence type="ECO:0000313" key="8">
    <source>
        <dbReference type="Proteomes" id="UP001152795"/>
    </source>
</evidence>
<dbReference type="GO" id="GO:0005524">
    <property type="term" value="F:ATP binding"/>
    <property type="evidence" value="ECO:0007669"/>
    <property type="project" value="UniProtKB-KW"/>
</dbReference>
<name>A0A7D9EGX3_PARCT</name>
<accession>A0A7D9EGX3</accession>
<keyword evidence="7" id="KW-0067">ATP-binding</keyword>
<keyword evidence="5" id="KW-1133">Transmembrane helix</keyword>
<evidence type="ECO:0000313" key="7">
    <source>
        <dbReference type="EMBL" id="CAB4009781.1"/>
    </source>
</evidence>
<keyword evidence="8" id="KW-1185">Reference proteome</keyword>
<dbReference type="InterPro" id="IPR003439">
    <property type="entry name" value="ABC_transporter-like_ATP-bd"/>
</dbReference>
<dbReference type="FunFam" id="3.40.50.300:FF:000622">
    <property type="entry name" value="ATP-binding cassette sub-family G member 2"/>
    <property type="match status" value="1"/>
</dbReference>
<dbReference type="PANTHER" id="PTHR48041">
    <property type="entry name" value="ABC TRANSPORTER G FAMILY MEMBER 28"/>
    <property type="match status" value="1"/>
</dbReference>
<dbReference type="PROSITE" id="PS50893">
    <property type="entry name" value="ABC_TRANSPORTER_2"/>
    <property type="match status" value="1"/>
</dbReference>
<comment type="caution">
    <text evidence="7">The sequence shown here is derived from an EMBL/GenBank/DDBJ whole genome shotgun (WGS) entry which is preliminary data.</text>
</comment>
<evidence type="ECO:0000256" key="5">
    <source>
        <dbReference type="ARBA" id="ARBA00022989"/>
    </source>
</evidence>
<comment type="subcellular location">
    <subcellularLocation>
        <location evidence="1">Membrane</location>
        <topology evidence="1">Multi-pass membrane protein</topology>
    </subcellularLocation>
</comment>
<proteinExistence type="inferred from homology"/>
<dbReference type="GO" id="GO:0008514">
    <property type="term" value="F:organic anion transmembrane transporter activity"/>
    <property type="evidence" value="ECO:0007669"/>
    <property type="project" value="UniProtKB-ARBA"/>
</dbReference>
<dbReference type="AlphaFoldDB" id="A0A7D9EGX3"/>
<evidence type="ECO:0000256" key="6">
    <source>
        <dbReference type="ARBA" id="ARBA00023136"/>
    </source>
</evidence>
<dbReference type="GO" id="GO:0016887">
    <property type="term" value="F:ATP hydrolysis activity"/>
    <property type="evidence" value="ECO:0007669"/>
    <property type="project" value="InterPro"/>
</dbReference>
<dbReference type="SUPFAM" id="SSF52540">
    <property type="entry name" value="P-loop containing nucleoside triphosphate hydrolases"/>
    <property type="match status" value="1"/>
</dbReference>
<dbReference type="Proteomes" id="UP001152795">
    <property type="component" value="Unassembled WGS sequence"/>
</dbReference>
<dbReference type="Pfam" id="PF01061">
    <property type="entry name" value="ABC2_membrane"/>
    <property type="match status" value="1"/>
</dbReference>
<reference evidence="7" key="1">
    <citation type="submission" date="2020-04" db="EMBL/GenBank/DDBJ databases">
        <authorList>
            <person name="Alioto T."/>
            <person name="Alioto T."/>
            <person name="Gomez Garrido J."/>
        </authorList>
    </citation>
    <scope>NUCLEOTIDE SEQUENCE</scope>
    <source>
        <strain evidence="7">A484AB</strain>
    </source>
</reference>
<evidence type="ECO:0000256" key="4">
    <source>
        <dbReference type="ARBA" id="ARBA00022692"/>
    </source>
</evidence>
<dbReference type="OrthoDB" id="66620at2759"/>
<evidence type="ECO:0000256" key="3">
    <source>
        <dbReference type="ARBA" id="ARBA00022448"/>
    </source>
</evidence>
<keyword evidence="6" id="KW-0472">Membrane</keyword>
<dbReference type="Pfam" id="PF00005">
    <property type="entry name" value="ABC_tran"/>
    <property type="match status" value="1"/>
</dbReference>
<dbReference type="Gene3D" id="3.40.50.300">
    <property type="entry name" value="P-loop containing nucleotide triphosphate hydrolases"/>
    <property type="match status" value="1"/>
</dbReference>
<dbReference type="PANTHER" id="PTHR48041:SF116">
    <property type="entry name" value="PROTEIN BROWN"/>
    <property type="match status" value="1"/>
</dbReference>
<dbReference type="GO" id="GO:0016324">
    <property type="term" value="C:apical plasma membrane"/>
    <property type="evidence" value="ECO:0007669"/>
    <property type="project" value="UniProtKB-ARBA"/>
</dbReference>
<evidence type="ECO:0000256" key="1">
    <source>
        <dbReference type="ARBA" id="ARBA00004141"/>
    </source>
</evidence>
<evidence type="ECO:0000256" key="2">
    <source>
        <dbReference type="ARBA" id="ARBA00005814"/>
    </source>
</evidence>